<name>A0AAT9JG10_9VIRU</name>
<dbReference type="EMBL" id="BK067790">
    <property type="protein sequence ID" value="DBA52123.1"/>
    <property type="molecule type" value="Genomic_DNA"/>
</dbReference>
<reference evidence="1" key="2">
    <citation type="submission" date="2024-03" db="EMBL/GenBank/DDBJ databases">
        <authorList>
            <person name="Ni Y."/>
            <person name="Xu T."/>
            <person name="Yan S."/>
            <person name="Chen L."/>
            <person name="Wang Y."/>
        </authorList>
    </citation>
    <scope>NUCLEOTIDE SEQUENCE</scope>
    <source>
        <strain evidence="1">NMM1</strain>
    </source>
</reference>
<reference evidence="1" key="1">
    <citation type="journal article" date="2024" name="Environ. Microbiol. Rep.">
        <title>Hiding in plain sight: The discovery of complete genomes of 11 hypothetical spindle-shaped viruses that putatively infect mesophilic ammonia-oxidizing archaea.</title>
        <authorList>
            <person name="Ni Y."/>
            <person name="Xu T."/>
            <person name="Yan S."/>
            <person name="Chen L."/>
            <person name="Wang Y."/>
        </authorList>
    </citation>
    <scope>NUCLEOTIDE SEQUENCE</scope>
    <source>
        <strain evidence="1">NMM1</strain>
    </source>
</reference>
<sequence length="65" mass="7692">MENKNQNQFVQSDESNEAKMSEQYGLGYSCCYCKEPIKDKDIPKEVLEKISMQLVWHENCEDRTQ</sequence>
<evidence type="ECO:0000313" key="1">
    <source>
        <dbReference type="EMBL" id="DBA52123.1"/>
    </source>
</evidence>
<protein>
    <submittedName>
        <fullName evidence="1">ORF38</fullName>
    </submittedName>
</protein>
<organism evidence="1">
    <name type="scientific">Nitrosopumilaceae spindle-shaped virus</name>
    <dbReference type="NCBI Taxonomy" id="3065433"/>
    <lineage>
        <taxon>Viruses</taxon>
    </lineage>
</organism>
<proteinExistence type="predicted"/>
<accession>A0AAT9JG10</accession>